<sequence>MIVKKYAVFIVLFCGSLYGAIIKIDDTQAITMIDEREKFFSEVFLVQYDETKIQKDSQNNLVFIDLCKYRTSGYEFPCGNVNGEDIGIRKYFIKAKEIKEAYILFRQKHEMKTLPDKNLYDYGESESNKDDEVGTYYIHDIKGKFWVIGMGYDSGSITIYRQTKDYIEVIYQWSIDW</sequence>
<gene>
    <name evidence="1" type="ORF">HCCG_02254</name>
</gene>
<dbReference type="Proteomes" id="UP000005755">
    <property type="component" value="Unassembled WGS sequence"/>
</dbReference>
<keyword evidence="2" id="KW-1185">Reference proteome</keyword>
<evidence type="ECO:0008006" key="3">
    <source>
        <dbReference type="Google" id="ProtNLM"/>
    </source>
</evidence>
<evidence type="ECO:0000313" key="1">
    <source>
        <dbReference type="EMBL" id="EFR47705.1"/>
    </source>
</evidence>
<organism evidence="1 2">
    <name type="scientific">Helicobacter cinaedi CCUG 18818 = ATCC BAA-847</name>
    <dbReference type="NCBI Taxonomy" id="537971"/>
    <lineage>
        <taxon>Bacteria</taxon>
        <taxon>Pseudomonadati</taxon>
        <taxon>Campylobacterota</taxon>
        <taxon>Epsilonproteobacteria</taxon>
        <taxon>Campylobacterales</taxon>
        <taxon>Helicobacteraceae</taxon>
        <taxon>Helicobacter</taxon>
    </lineage>
</organism>
<dbReference type="EMBL" id="DS990399">
    <property type="protein sequence ID" value="EFR47705.1"/>
    <property type="molecule type" value="Genomic_DNA"/>
</dbReference>
<protein>
    <recommendedName>
        <fullName evidence="3">Secreted protein</fullName>
    </recommendedName>
</protein>
<evidence type="ECO:0000313" key="2">
    <source>
        <dbReference type="Proteomes" id="UP000005755"/>
    </source>
</evidence>
<proteinExistence type="predicted"/>
<name>A0ABN0BEI4_9HELI</name>
<accession>A0ABN0BEI4</accession>
<dbReference type="RefSeq" id="WP_002957605.1">
    <property type="nucleotide sequence ID" value="NC_020555.1"/>
</dbReference>
<reference evidence="2" key="1">
    <citation type="journal article" date="2014" name="Genome Announc.">
        <title>Draft genome sequences of six enterohepatic helicobacter species isolated from humans and one from rhesus macaques.</title>
        <authorList>
            <person name="Shen Z."/>
            <person name="Sheh A."/>
            <person name="Young S.K."/>
            <person name="Abouelliel A."/>
            <person name="Ward D.V."/>
            <person name="Earl A.M."/>
            <person name="Fox J.G."/>
        </authorList>
    </citation>
    <scope>NUCLEOTIDE SEQUENCE [LARGE SCALE GENOMIC DNA]</scope>
    <source>
        <strain evidence="2">CCUG 18818</strain>
    </source>
</reference>